<dbReference type="OrthoDB" id="2424170at2759"/>
<protein>
    <submittedName>
        <fullName evidence="1">Uncharacterized protein</fullName>
    </submittedName>
</protein>
<reference evidence="1 2" key="1">
    <citation type="submission" date="2018-06" db="EMBL/GenBank/DDBJ databases">
        <title>Comparative genomics reveals the genomic features of Rhizophagus irregularis, R. cerebriforme, R. diaphanum and Gigaspora rosea, and their symbiotic lifestyle signature.</title>
        <authorList>
            <person name="Morin E."/>
            <person name="San Clemente H."/>
            <person name="Chen E.C.H."/>
            <person name="De La Providencia I."/>
            <person name="Hainaut M."/>
            <person name="Kuo A."/>
            <person name="Kohler A."/>
            <person name="Murat C."/>
            <person name="Tang N."/>
            <person name="Roy S."/>
            <person name="Loubradou J."/>
            <person name="Henrissat B."/>
            <person name="Grigoriev I.V."/>
            <person name="Corradi N."/>
            <person name="Roux C."/>
            <person name="Martin F.M."/>
        </authorList>
    </citation>
    <scope>NUCLEOTIDE SEQUENCE [LARGE SCALE GENOMIC DNA]</scope>
    <source>
        <strain evidence="1 2">DAOM 227022</strain>
    </source>
</reference>
<proteinExistence type="predicted"/>
<name>A0A397S564_9GLOM</name>
<dbReference type="AlphaFoldDB" id="A0A397S564"/>
<comment type="caution">
    <text evidence="1">The sequence shown here is derived from an EMBL/GenBank/DDBJ whole genome shotgun (WGS) entry which is preliminary data.</text>
</comment>
<sequence>MYALFKLYILSSISSNGPEVDVDAVNIYKDDKDKNGYAKINNTNISLDILEVFHLRDYVCSIKGVGNSDKNNLKLWKVICVKSKDIKKQNISTAEEDIAQKLRGKEMEFEVPFSTYFQEISSNKISSLV</sequence>
<keyword evidence="2" id="KW-1185">Reference proteome</keyword>
<dbReference type="Proteomes" id="UP000265703">
    <property type="component" value="Unassembled WGS sequence"/>
</dbReference>
<organism evidence="1 2">
    <name type="scientific">Glomus cerebriforme</name>
    <dbReference type="NCBI Taxonomy" id="658196"/>
    <lineage>
        <taxon>Eukaryota</taxon>
        <taxon>Fungi</taxon>
        <taxon>Fungi incertae sedis</taxon>
        <taxon>Mucoromycota</taxon>
        <taxon>Glomeromycotina</taxon>
        <taxon>Glomeromycetes</taxon>
        <taxon>Glomerales</taxon>
        <taxon>Glomeraceae</taxon>
        <taxon>Glomus</taxon>
    </lineage>
</organism>
<dbReference type="EMBL" id="QKYT01001110">
    <property type="protein sequence ID" value="RIA79879.1"/>
    <property type="molecule type" value="Genomic_DNA"/>
</dbReference>
<evidence type="ECO:0000313" key="1">
    <source>
        <dbReference type="EMBL" id="RIA79879.1"/>
    </source>
</evidence>
<gene>
    <name evidence="1" type="ORF">C1645_745625</name>
</gene>
<evidence type="ECO:0000313" key="2">
    <source>
        <dbReference type="Proteomes" id="UP000265703"/>
    </source>
</evidence>
<accession>A0A397S564</accession>